<organism evidence="1 2">
    <name type="scientific">Vararia minispora EC-137</name>
    <dbReference type="NCBI Taxonomy" id="1314806"/>
    <lineage>
        <taxon>Eukaryota</taxon>
        <taxon>Fungi</taxon>
        <taxon>Dikarya</taxon>
        <taxon>Basidiomycota</taxon>
        <taxon>Agaricomycotina</taxon>
        <taxon>Agaricomycetes</taxon>
        <taxon>Russulales</taxon>
        <taxon>Lachnocladiaceae</taxon>
        <taxon>Vararia</taxon>
    </lineage>
</organism>
<evidence type="ECO:0000313" key="1">
    <source>
        <dbReference type="EMBL" id="KAI0036951.1"/>
    </source>
</evidence>
<gene>
    <name evidence="1" type="ORF">K488DRAFT_81692</name>
</gene>
<evidence type="ECO:0000313" key="2">
    <source>
        <dbReference type="Proteomes" id="UP000814128"/>
    </source>
</evidence>
<reference evidence="1" key="1">
    <citation type="submission" date="2021-02" db="EMBL/GenBank/DDBJ databases">
        <authorList>
            <consortium name="DOE Joint Genome Institute"/>
            <person name="Ahrendt S."/>
            <person name="Looney B.P."/>
            <person name="Miyauchi S."/>
            <person name="Morin E."/>
            <person name="Drula E."/>
            <person name="Courty P.E."/>
            <person name="Chicoki N."/>
            <person name="Fauchery L."/>
            <person name="Kohler A."/>
            <person name="Kuo A."/>
            <person name="Labutti K."/>
            <person name="Pangilinan J."/>
            <person name="Lipzen A."/>
            <person name="Riley R."/>
            <person name="Andreopoulos W."/>
            <person name="He G."/>
            <person name="Johnson J."/>
            <person name="Barry K.W."/>
            <person name="Grigoriev I.V."/>
            <person name="Nagy L."/>
            <person name="Hibbett D."/>
            <person name="Henrissat B."/>
            <person name="Matheny P.B."/>
            <person name="Labbe J."/>
            <person name="Martin F."/>
        </authorList>
    </citation>
    <scope>NUCLEOTIDE SEQUENCE</scope>
    <source>
        <strain evidence="1">EC-137</strain>
    </source>
</reference>
<dbReference type="Proteomes" id="UP000814128">
    <property type="component" value="Unassembled WGS sequence"/>
</dbReference>
<accession>A0ACB8R006</accession>
<dbReference type="EMBL" id="MU273467">
    <property type="protein sequence ID" value="KAI0036951.1"/>
    <property type="molecule type" value="Genomic_DNA"/>
</dbReference>
<sequence length="290" mass="30799">MATATGIPFMSDVWADLPIELVRAIFEFAAASDRQSALTLSLVCVAARSWTAPALYRTVRLDTARALKAFTIVPPAFTVHVQHLGIFAPGPLSAICTVLAACTDTRSLACGVPLAPLQSTVPASTAAEQHLLAGAITRCRDDEAQWDDWAPGGKATRLRVQLPGGAGWDVLAPERLRHWPALTHLAVVFTPCADAADAREAFDAAMRAVDELGLALVLLQVAGGAARRRATMEELSKMTDERKGCRIVVGAAPLSPSRQWELATRDGTSIWSAAEKIVATRRAAPATVTS</sequence>
<name>A0ACB8R006_9AGAM</name>
<reference evidence="1" key="2">
    <citation type="journal article" date="2022" name="New Phytol.">
        <title>Evolutionary transition to the ectomycorrhizal habit in the genomes of a hyperdiverse lineage of mushroom-forming fungi.</title>
        <authorList>
            <person name="Looney B."/>
            <person name="Miyauchi S."/>
            <person name="Morin E."/>
            <person name="Drula E."/>
            <person name="Courty P.E."/>
            <person name="Kohler A."/>
            <person name="Kuo A."/>
            <person name="LaButti K."/>
            <person name="Pangilinan J."/>
            <person name="Lipzen A."/>
            <person name="Riley R."/>
            <person name="Andreopoulos W."/>
            <person name="He G."/>
            <person name="Johnson J."/>
            <person name="Nolan M."/>
            <person name="Tritt A."/>
            <person name="Barry K.W."/>
            <person name="Grigoriev I.V."/>
            <person name="Nagy L.G."/>
            <person name="Hibbett D."/>
            <person name="Henrissat B."/>
            <person name="Matheny P.B."/>
            <person name="Labbe J."/>
            <person name="Martin F.M."/>
        </authorList>
    </citation>
    <scope>NUCLEOTIDE SEQUENCE</scope>
    <source>
        <strain evidence="1">EC-137</strain>
    </source>
</reference>
<keyword evidence="2" id="KW-1185">Reference proteome</keyword>
<protein>
    <submittedName>
        <fullName evidence="1">Uncharacterized protein</fullName>
    </submittedName>
</protein>
<comment type="caution">
    <text evidence="1">The sequence shown here is derived from an EMBL/GenBank/DDBJ whole genome shotgun (WGS) entry which is preliminary data.</text>
</comment>
<proteinExistence type="predicted"/>